<proteinExistence type="inferred from homology"/>
<dbReference type="Proteomes" id="UP000198500">
    <property type="component" value="Unassembled WGS sequence"/>
</dbReference>
<accession>A0A1H2ZQJ6</accession>
<dbReference type="PRINTS" id="PR00377">
    <property type="entry name" value="IMPHPHTASES"/>
</dbReference>
<evidence type="ECO:0000313" key="4">
    <source>
        <dbReference type="Proteomes" id="UP000198500"/>
    </source>
</evidence>
<keyword evidence="4" id="KW-1185">Reference proteome</keyword>
<dbReference type="GO" id="GO:0008934">
    <property type="term" value="F:inositol monophosphate 1-phosphatase activity"/>
    <property type="evidence" value="ECO:0007669"/>
    <property type="project" value="TreeGrafter"/>
</dbReference>
<evidence type="ECO:0000256" key="2">
    <source>
        <dbReference type="PIRSR" id="PIRSR600760-2"/>
    </source>
</evidence>
<dbReference type="AlphaFoldDB" id="A0A1H2ZQJ6"/>
<reference evidence="3 4" key="1">
    <citation type="submission" date="2016-10" db="EMBL/GenBank/DDBJ databases">
        <authorList>
            <person name="de Groot N.N."/>
        </authorList>
    </citation>
    <scope>NUCLEOTIDE SEQUENCE [LARGE SCALE GENOMIC DNA]</scope>
    <source>
        <strain evidence="3 4">DSM 19219</strain>
    </source>
</reference>
<dbReference type="GO" id="GO:0007165">
    <property type="term" value="P:signal transduction"/>
    <property type="evidence" value="ECO:0007669"/>
    <property type="project" value="TreeGrafter"/>
</dbReference>
<dbReference type="OrthoDB" id="9785695at2"/>
<dbReference type="InterPro" id="IPR000760">
    <property type="entry name" value="Inositol_monophosphatase-like"/>
</dbReference>
<evidence type="ECO:0000256" key="1">
    <source>
        <dbReference type="ARBA" id="ARBA00009759"/>
    </source>
</evidence>
<gene>
    <name evidence="3" type="ORF">SAMN05443545_104206</name>
</gene>
<dbReference type="Gene3D" id="3.40.190.80">
    <property type="match status" value="1"/>
</dbReference>
<dbReference type="EMBL" id="FNNI01000004">
    <property type="protein sequence ID" value="SDX19019.1"/>
    <property type="molecule type" value="Genomic_DNA"/>
</dbReference>
<dbReference type="PANTHER" id="PTHR20854:SF4">
    <property type="entry name" value="INOSITOL-1-MONOPHOSPHATASE-RELATED"/>
    <property type="match status" value="1"/>
</dbReference>
<dbReference type="STRING" id="574349.SAMN05443545_104206"/>
<protein>
    <submittedName>
        <fullName evidence="3">Myo-inositol-1(Or 4)-monophosphatase</fullName>
    </submittedName>
</protein>
<organism evidence="3 4">
    <name type="scientific">Aidingimonas halophila</name>
    <dbReference type="NCBI Taxonomy" id="574349"/>
    <lineage>
        <taxon>Bacteria</taxon>
        <taxon>Pseudomonadati</taxon>
        <taxon>Pseudomonadota</taxon>
        <taxon>Gammaproteobacteria</taxon>
        <taxon>Oceanospirillales</taxon>
        <taxon>Halomonadaceae</taxon>
        <taxon>Aidingimonas</taxon>
    </lineage>
</organism>
<dbReference type="GO" id="GO:0046872">
    <property type="term" value="F:metal ion binding"/>
    <property type="evidence" value="ECO:0007669"/>
    <property type="project" value="UniProtKB-KW"/>
</dbReference>
<dbReference type="PANTHER" id="PTHR20854">
    <property type="entry name" value="INOSITOL MONOPHOSPHATASE"/>
    <property type="match status" value="1"/>
</dbReference>
<evidence type="ECO:0000313" key="3">
    <source>
        <dbReference type="EMBL" id="SDX19019.1"/>
    </source>
</evidence>
<feature type="binding site" evidence="2">
    <location>
        <position position="215"/>
    </location>
    <ligand>
        <name>Mg(2+)</name>
        <dbReference type="ChEBI" id="CHEBI:18420"/>
        <label>1</label>
        <note>catalytic</note>
    </ligand>
</feature>
<dbReference type="Gene3D" id="3.30.540.10">
    <property type="entry name" value="Fructose-1,6-Bisphosphatase, subunit A, domain 1"/>
    <property type="match status" value="1"/>
</dbReference>
<name>A0A1H2ZQJ6_9GAMM</name>
<keyword evidence="2" id="KW-0460">Magnesium</keyword>
<dbReference type="SUPFAM" id="SSF56655">
    <property type="entry name" value="Carbohydrate phosphatase"/>
    <property type="match status" value="1"/>
</dbReference>
<dbReference type="GO" id="GO:0006020">
    <property type="term" value="P:inositol metabolic process"/>
    <property type="evidence" value="ECO:0007669"/>
    <property type="project" value="TreeGrafter"/>
</dbReference>
<comment type="similarity">
    <text evidence="1">Belongs to the inositol monophosphatase superfamily.</text>
</comment>
<comment type="cofactor">
    <cofactor evidence="2">
        <name>Mg(2+)</name>
        <dbReference type="ChEBI" id="CHEBI:18420"/>
    </cofactor>
</comment>
<sequence>MHPMIQLGLRAARSAAEQFVRIRERLENAHEEFNIDRLLEDTAYNAETLIVHQLTRSYPQHGISGRFTPHREGSGEGRDYHWHIQPVHGYENLSVASRDFALSLVCEFKGRPEHAIVIRPFDDDEYLASRGRGAQWNGKRLRVTKRTDILGSRIAMGLPGAEVRSRYLPAYLTVLQQLGPQITTQYASGSALLDLIELAAGRVDAGFVLGIEAQDHRVGSLLLKETGALMGSLDGRPSVEFDGTLMAAGPRLYKTLVQQLKPHVS</sequence>
<keyword evidence="2" id="KW-0479">Metal-binding</keyword>
<dbReference type="RefSeq" id="WP_092569223.1">
    <property type="nucleotide sequence ID" value="NZ_BMXH01000001.1"/>
</dbReference>
<dbReference type="Pfam" id="PF00459">
    <property type="entry name" value="Inositol_P"/>
    <property type="match status" value="1"/>
</dbReference>